<dbReference type="InterPro" id="IPR010090">
    <property type="entry name" value="Phage_tape_meas"/>
</dbReference>
<accession>A0A451AFQ7</accession>
<feature type="coiled-coil region" evidence="1">
    <location>
        <begin position="115"/>
        <end position="163"/>
    </location>
</feature>
<evidence type="ECO:0000256" key="1">
    <source>
        <dbReference type="SAM" id="Coils"/>
    </source>
</evidence>
<feature type="compositionally biased region" description="Gly residues" evidence="2">
    <location>
        <begin position="272"/>
        <end position="284"/>
    </location>
</feature>
<proteinExistence type="predicted"/>
<dbReference type="AlphaFoldDB" id="A0A451AFQ7"/>
<keyword evidence="1" id="KW-0175">Coiled coil</keyword>
<dbReference type="EMBL" id="CAADFW010000149">
    <property type="protein sequence ID" value="VFK64887.1"/>
    <property type="molecule type" value="Genomic_DNA"/>
</dbReference>
<reference evidence="3" key="1">
    <citation type="submission" date="2019-02" db="EMBL/GenBank/DDBJ databases">
        <authorList>
            <person name="Gruber-Vodicka R. H."/>
            <person name="Seah K. B. B."/>
        </authorList>
    </citation>
    <scope>NUCLEOTIDE SEQUENCE</scope>
    <source>
        <strain evidence="3">BECK_BZ126</strain>
    </source>
</reference>
<feature type="region of interest" description="Disordered" evidence="2">
    <location>
        <begin position="272"/>
        <end position="297"/>
    </location>
</feature>
<sequence>MPVNNQSVSLTVGAILGSSFGSVIGTSVRQVKGLGAAVRQTNAEMGRIQGLKKLETGVGRTRERLARAKREVDFFTESIAKAGPEGAALFGKDLEAARGWVLKLNVSLGEQQRKLDEHRRSARESGIAVDRLEEQERGLGAALDNLRAKYDRLQDSMAEREANLAKRSALRGQMMDAVVLGVALGGPVKAAMDFESAMADVKKVVNFETPQQFRAIGKDILVMSNAMPMASSQISAIVAAVGQSGIVREELKGFAGNAIKMGVAFDLTGEQSGGDDGQLAGGDGPHPAPCDGPRRCGNLFISTSSRKNRISQSASPMPNLLCRFEGKLR</sequence>
<gene>
    <name evidence="3" type="ORF">BECKTC1821F_GA0114240_11496</name>
</gene>
<evidence type="ECO:0000256" key="2">
    <source>
        <dbReference type="SAM" id="MobiDB-lite"/>
    </source>
</evidence>
<dbReference type="NCBIfam" id="TIGR01760">
    <property type="entry name" value="tape_meas_TP901"/>
    <property type="match status" value="1"/>
</dbReference>
<organism evidence="3">
    <name type="scientific">Candidatus Kentrum sp. TC</name>
    <dbReference type="NCBI Taxonomy" id="2126339"/>
    <lineage>
        <taxon>Bacteria</taxon>
        <taxon>Pseudomonadati</taxon>
        <taxon>Pseudomonadota</taxon>
        <taxon>Gammaproteobacteria</taxon>
        <taxon>Candidatus Kentrum</taxon>
    </lineage>
</organism>
<evidence type="ECO:0000313" key="3">
    <source>
        <dbReference type="EMBL" id="VFK64887.1"/>
    </source>
</evidence>
<name>A0A451AFQ7_9GAMM</name>
<protein>
    <submittedName>
        <fullName evidence="3">Phage tail tape measure protein, TP901 family, core region</fullName>
    </submittedName>
</protein>